<reference evidence="3 4" key="1">
    <citation type="journal article" date="2013" name="Environ. Microbiol.">
        <title>Genome analysis of Chitinivibrio alkaliphilus gen. nov., sp. nov., a novel extremely haloalkaliphilic anaerobic chitinolytic bacterium from the candidate phylum Termite Group 3.</title>
        <authorList>
            <person name="Sorokin D.Y."/>
            <person name="Gumerov V.M."/>
            <person name="Rakitin A.L."/>
            <person name="Beletsky A.V."/>
            <person name="Damste J.S."/>
            <person name="Muyzer G."/>
            <person name="Mardanov A.V."/>
            <person name="Ravin N.V."/>
        </authorList>
    </citation>
    <scope>NUCLEOTIDE SEQUENCE [LARGE SCALE GENOMIC DNA]</scope>
    <source>
        <strain evidence="3 4">ACht1</strain>
    </source>
</reference>
<keyword evidence="1" id="KW-0378">Hydrolase</keyword>
<dbReference type="Gene3D" id="1.10.3210.10">
    <property type="entry name" value="Hypothetical protein af1432"/>
    <property type="match status" value="1"/>
</dbReference>
<dbReference type="InterPro" id="IPR003607">
    <property type="entry name" value="HD/PDEase_dom"/>
</dbReference>
<dbReference type="FunFam" id="1.10.3210.10:FF:000018">
    <property type="entry name" value="Two-component system response regulator"/>
    <property type="match status" value="1"/>
</dbReference>
<dbReference type="InterPro" id="IPR003018">
    <property type="entry name" value="GAF"/>
</dbReference>
<dbReference type="OrthoDB" id="9759601at2"/>
<dbReference type="SUPFAM" id="SSF55781">
    <property type="entry name" value="GAF domain-like"/>
    <property type="match status" value="1"/>
</dbReference>
<keyword evidence="4" id="KW-1185">Reference proteome</keyword>
<dbReference type="Proteomes" id="UP000017148">
    <property type="component" value="Unassembled WGS sequence"/>
</dbReference>
<organism evidence="3 4">
    <name type="scientific">Chitinivibrio alkaliphilus ACht1</name>
    <dbReference type="NCBI Taxonomy" id="1313304"/>
    <lineage>
        <taxon>Bacteria</taxon>
        <taxon>Pseudomonadati</taxon>
        <taxon>Fibrobacterota</taxon>
        <taxon>Chitinivibrionia</taxon>
        <taxon>Chitinivibrionales</taxon>
        <taxon>Chitinivibrionaceae</taxon>
        <taxon>Chitinivibrio</taxon>
    </lineage>
</organism>
<dbReference type="Pfam" id="PF01590">
    <property type="entry name" value="GAF"/>
    <property type="match status" value="1"/>
</dbReference>
<dbReference type="eggNOG" id="COG3437">
    <property type="taxonomic scope" value="Bacteria"/>
</dbReference>
<dbReference type="Pfam" id="PF13487">
    <property type="entry name" value="HD_5"/>
    <property type="match status" value="1"/>
</dbReference>
<dbReference type="PROSITE" id="PS51832">
    <property type="entry name" value="HD_GYP"/>
    <property type="match status" value="1"/>
</dbReference>
<dbReference type="PANTHER" id="PTHR45228:SF9">
    <property type="entry name" value="3'3'-CGAMP-SPECIFIC PHOSPHODIESTERASE 2"/>
    <property type="match status" value="1"/>
</dbReference>
<sequence length="380" mass="43176">MYEDAAHLGEKESGKILKNLLTSIAHVMAEKDDISVLLKEFSLLAHSIVPSDRCTIWVHSVKERRLWTRLADGIETIRVSDTEGVVGLCFQRREPVIINDPYNDSRFNASIDKETGYTTQSIIALPLTTSNGEIVGVFQALNRLSPKGTISRKGYQEQDIRYLNIVTVYIAREIDAHLLRDELTQTQNEIVFTLAETAEMRSRETGYHVKRVSEYCRFIAEHLGYSREECDVLGVASSLHDIGKIAIPDKILLKNGRLTADEFGVMKRHSRLGYDMLKHSNRALLQAAAWIALEHHERWDGAGYPAGKSGTDIHEYGRIVAVADVFDALASKRCYKSAWPHEKIIALFEKERGKQFDPRITDIFLENQAVFIDIRTRFQD</sequence>
<dbReference type="AlphaFoldDB" id="U7D9T5"/>
<evidence type="ECO:0000259" key="2">
    <source>
        <dbReference type="PROSITE" id="PS51832"/>
    </source>
</evidence>
<dbReference type="Gene3D" id="3.30.450.40">
    <property type="match status" value="1"/>
</dbReference>
<name>U7D9T5_9BACT</name>
<evidence type="ECO:0000256" key="1">
    <source>
        <dbReference type="ARBA" id="ARBA00022801"/>
    </source>
</evidence>
<dbReference type="InterPro" id="IPR052020">
    <property type="entry name" value="Cyclic_di-GMP/3'3'-cGAMP_PDE"/>
</dbReference>
<dbReference type="CDD" id="cd00077">
    <property type="entry name" value="HDc"/>
    <property type="match status" value="1"/>
</dbReference>
<dbReference type="SMART" id="SM00065">
    <property type="entry name" value="GAF"/>
    <property type="match status" value="1"/>
</dbReference>
<dbReference type="RefSeq" id="WP_022635877.1">
    <property type="nucleotide sequence ID" value="NZ_ASJR01000002.1"/>
</dbReference>
<proteinExistence type="predicted"/>
<accession>U7D9T5</accession>
<dbReference type="InterPro" id="IPR037522">
    <property type="entry name" value="HD_GYP_dom"/>
</dbReference>
<dbReference type="GO" id="GO:0009214">
    <property type="term" value="P:cyclic nucleotide catabolic process"/>
    <property type="evidence" value="ECO:0007669"/>
    <property type="project" value="UniProtKB-ARBA"/>
</dbReference>
<gene>
    <name evidence="3" type="ORF">CALK_0334</name>
</gene>
<evidence type="ECO:0000313" key="3">
    <source>
        <dbReference type="EMBL" id="ERP39164.1"/>
    </source>
</evidence>
<protein>
    <submittedName>
        <fullName evidence="3">Response regulator</fullName>
    </submittedName>
</protein>
<dbReference type="SMART" id="SM00471">
    <property type="entry name" value="HDc"/>
    <property type="match status" value="1"/>
</dbReference>
<dbReference type="SUPFAM" id="SSF109604">
    <property type="entry name" value="HD-domain/PDEase-like"/>
    <property type="match status" value="1"/>
</dbReference>
<comment type="caution">
    <text evidence="3">The sequence shown here is derived from an EMBL/GenBank/DDBJ whole genome shotgun (WGS) entry which is preliminary data.</text>
</comment>
<evidence type="ECO:0000313" key="4">
    <source>
        <dbReference type="Proteomes" id="UP000017148"/>
    </source>
</evidence>
<dbReference type="InterPro" id="IPR029016">
    <property type="entry name" value="GAF-like_dom_sf"/>
</dbReference>
<dbReference type="EMBL" id="ASJR01000002">
    <property type="protein sequence ID" value="ERP39164.1"/>
    <property type="molecule type" value="Genomic_DNA"/>
</dbReference>
<dbReference type="STRING" id="1313304.CALK_0334"/>
<dbReference type="PANTHER" id="PTHR45228">
    <property type="entry name" value="CYCLIC DI-GMP PHOSPHODIESTERASE TM_0186-RELATED"/>
    <property type="match status" value="1"/>
</dbReference>
<dbReference type="GO" id="GO:0004112">
    <property type="term" value="F:cyclic-nucleotide phosphodiesterase activity"/>
    <property type="evidence" value="ECO:0007669"/>
    <property type="project" value="UniProtKB-ARBA"/>
</dbReference>
<feature type="domain" description="HD-GYP" evidence="2">
    <location>
        <begin position="183"/>
        <end position="380"/>
    </location>
</feature>